<protein>
    <submittedName>
        <fullName evidence="2">Uncharacterized protein</fullName>
    </submittedName>
</protein>
<keyword evidence="3" id="KW-1185">Reference proteome</keyword>
<organism evidence="2 3">
    <name type="scientific">Guyanagaster necrorhizus</name>
    <dbReference type="NCBI Taxonomy" id="856835"/>
    <lineage>
        <taxon>Eukaryota</taxon>
        <taxon>Fungi</taxon>
        <taxon>Dikarya</taxon>
        <taxon>Basidiomycota</taxon>
        <taxon>Agaricomycotina</taxon>
        <taxon>Agaricomycetes</taxon>
        <taxon>Agaricomycetidae</taxon>
        <taxon>Agaricales</taxon>
        <taxon>Marasmiineae</taxon>
        <taxon>Physalacriaceae</taxon>
        <taxon>Guyanagaster</taxon>
    </lineage>
</organism>
<dbReference type="EMBL" id="MU250523">
    <property type="protein sequence ID" value="KAG7452807.1"/>
    <property type="molecule type" value="Genomic_DNA"/>
</dbReference>
<name>A0A9P7W558_9AGAR</name>
<evidence type="ECO:0000313" key="3">
    <source>
        <dbReference type="Proteomes" id="UP000812287"/>
    </source>
</evidence>
<dbReference type="RefSeq" id="XP_043046307.1">
    <property type="nucleotide sequence ID" value="XM_043190753.1"/>
</dbReference>
<dbReference type="OrthoDB" id="3010281at2759"/>
<proteinExistence type="predicted"/>
<reference evidence="2" key="1">
    <citation type="submission" date="2020-11" db="EMBL/GenBank/DDBJ databases">
        <title>Adaptations for nitrogen fixation in a non-lichenized fungal sporocarp promotes dispersal by wood-feeding termites.</title>
        <authorList>
            <consortium name="DOE Joint Genome Institute"/>
            <person name="Koch R.A."/>
            <person name="Yoon G."/>
            <person name="Arayal U."/>
            <person name="Lail K."/>
            <person name="Amirebrahimi M."/>
            <person name="Labutti K."/>
            <person name="Lipzen A."/>
            <person name="Riley R."/>
            <person name="Barry K."/>
            <person name="Henrissat B."/>
            <person name="Grigoriev I.V."/>
            <person name="Herr J.R."/>
            <person name="Aime M.C."/>
        </authorList>
    </citation>
    <scope>NUCLEOTIDE SEQUENCE</scope>
    <source>
        <strain evidence="2">MCA 3950</strain>
    </source>
</reference>
<comment type="caution">
    <text evidence="2">The sequence shown here is derived from an EMBL/GenBank/DDBJ whole genome shotgun (WGS) entry which is preliminary data.</text>
</comment>
<gene>
    <name evidence="2" type="ORF">BT62DRAFT_998829</name>
</gene>
<evidence type="ECO:0000256" key="1">
    <source>
        <dbReference type="SAM" id="MobiDB-lite"/>
    </source>
</evidence>
<accession>A0A9P7W558</accession>
<sequence length="207" mass="22699">MDWSHRSFHVPVLAFQNTSVTLHSAQFDPFDFVLGASTNNINESVMVATTIQVVANFTADRIVDMTFNYTSPSTKDCTRIAWLLEADPRNRFAESESFTVTASAKANRSLWYPFNISITVSIPVSSWPTASNRPASRARFICHGLAMTETSFHQECEIKAQEPLSEDSKGEDARMPGMEGGYGSSPPPSYRSAFSASSSDVHAGGRS</sequence>
<evidence type="ECO:0000313" key="2">
    <source>
        <dbReference type="EMBL" id="KAG7452807.1"/>
    </source>
</evidence>
<feature type="compositionally biased region" description="Basic and acidic residues" evidence="1">
    <location>
        <begin position="159"/>
        <end position="174"/>
    </location>
</feature>
<feature type="region of interest" description="Disordered" evidence="1">
    <location>
        <begin position="159"/>
        <end position="207"/>
    </location>
</feature>
<dbReference type="GeneID" id="66113050"/>
<feature type="compositionally biased region" description="Low complexity" evidence="1">
    <location>
        <begin position="190"/>
        <end position="199"/>
    </location>
</feature>
<dbReference type="AlphaFoldDB" id="A0A9P7W558"/>
<dbReference type="Proteomes" id="UP000812287">
    <property type="component" value="Unassembled WGS sequence"/>
</dbReference>